<evidence type="ECO:0000256" key="1">
    <source>
        <dbReference type="ARBA" id="ARBA00022448"/>
    </source>
</evidence>
<evidence type="ECO:0000256" key="2">
    <source>
        <dbReference type="ARBA" id="ARBA00022485"/>
    </source>
</evidence>
<accession>A0A2R4W1L5</accession>
<evidence type="ECO:0000256" key="3">
    <source>
        <dbReference type="ARBA" id="ARBA00022723"/>
    </source>
</evidence>
<dbReference type="PROSITE" id="PS00198">
    <property type="entry name" value="4FE4S_FER_1"/>
    <property type="match status" value="1"/>
</dbReference>
<dbReference type="Pfam" id="PF02754">
    <property type="entry name" value="CCG"/>
    <property type="match status" value="1"/>
</dbReference>
<dbReference type="SUPFAM" id="SSF46548">
    <property type="entry name" value="alpha-helical ferredoxin"/>
    <property type="match status" value="1"/>
</dbReference>
<evidence type="ECO:0000313" key="8">
    <source>
        <dbReference type="EMBL" id="AWB10685.1"/>
    </source>
</evidence>
<evidence type="ECO:0000256" key="5">
    <source>
        <dbReference type="ARBA" id="ARBA00023004"/>
    </source>
</evidence>
<dbReference type="AlphaFoldDB" id="A0A2R4W1L5"/>
<keyword evidence="1" id="KW-0813">Transport</keyword>
<organism evidence="8 9">
    <name type="scientific">Thermodesulfobium acidiphilum</name>
    <dbReference type="NCBI Taxonomy" id="1794699"/>
    <lineage>
        <taxon>Bacteria</taxon>
        <taxon>Pseudomonadati</taxon>
        <taxon>Thermodesulfobiota</taxon>
        <taxon>Thermodesulfobiia</taxon>
        <taxon>Thermodesulfobiales</taxon>
        <taxon>Thermodesulfobiaceae</taxon>
        <taxon>Thermodesulfobium</taxon>
    </lineage>
</organism>
<dbReference type="GO" id="GO:0016491">
    <property type="term" value="F:oxidoreductase activity"/>
    <property type="evidence" value="ECO:0007669"/>
    <property type="project" value="UniProtKB-ARBA"/>
</dbReference>
<evidence type="ECO:0000256" key="4">
    <source>
        <dbReference type="ARBA" id="ARBA00022982"/>
    </source>
</evidence>
<dbReference type="InterPro" id="IPR017900">
    <property type="entry name" value="4Fe4S_Fe_S_CS"/>
</dbReference>
<evidence type="ECO:0000256" key="6">
    <source>
        <dbReference type="ARBA" id="ARBA00023014"/>
    </source>
</evidence>
<feature type="domain" description="4Fe-4S ferredoxin-type" evidence="7">
    <location>
        <begin position="74"/>
        <end position="105"/>
    </location>
</feature>
<dbReference type="InterPro" id="IPR004017">
    <property type="entry name" value="Cys_rich_dom"/>
</dbReference>
<dbReference type="Gene3D" id="1.10.1060.10">
    <property type="entry name" value="Alpha-helical ferredoxin"/>
    <property type="match status" value="1"/>
</dbReference>
<dbReference type="PANTHER" id="PTHR43551">
    <property type="entry name" value="FUMARATE REDUCTASE IRON-SULFUR SUBUNIT"/>
    <property type="match status" value="1"/>
</dbReference>
<dbReference type="InterPro" id="IPR017896">
    <property type="entry name" value="4Fe4S_Fe-S-bd"/>
</dbReference>
<dbReference type="PANTHER" id="PTHR43551:SF1">
    <property type="entry name" value="HETERODISULFIDE REDUCTASE"/>
    <property type="match status" value="1"/>
</dbReference>
<proteinExistence type="predicted"/>
<evidence type="ECO:0000313" key="9">
    <source>
        <dbReference type="Proteomes" id="UP000244792"/>
    </source>
</evidence>
<keyword evidence="4" id="KW-0249">Electron transport</keyword>
<dbReference type="InterPro" id="IPR009051">
    <property type="entry name" value="Helical_ferredxn"/>
</dbReference>
<keyword evidence="6" id="KW-0411">Iron-sulfur</keyword>
<keyword evidence="9" id="KW-1185">Reference proteome</keyword>
<keyword evidence="5" id="KW-0408">Iron</keyword>
<keyword evidence="2" id="KW-0004">4Fe-4S</keyword>
<reference evidence="8 9" key="1">
    <citation type="submission" date="2017-04" db="EMBL/GenBank/DDBJ databases">
        <title>Genomic insights into metabolism of Thermodesulfobium acidiphilum.</title>
        <authorList>
            <person name="Toshchakov S.V."/>
            <person name="Frolov E.N."/>
            <person name="Kublanov I.V."/>
            <person name="Samarov N.I."/>
            <person name="Novikov A."/>
            <person name="Lebedinsky A.V."/>
            <person name="Bonch-Osmolovskaya E.A."/>
            <person name="Chernyh N.A."/>
        </authorList>
    </citation>
    <scope>NUCLEOTIDE SEQUENCE [LARGE SCALE GENOMIC DNA]</scope>
    <source>
        <strain evidence="8 9">3127-1</strain>
    </source>
</reference>
<dbReference type="OrthoDB" id="9786127at2"/>
<dbReference type="GO" id="GO:0046872">
    <property type="term" value="F:metal ion binding"/>
    <property type="evidence" value="ECO:0007669"/>
    <property type="project" value="UniProtKB-KW"/>
</dbReference>
<dbReference type="Pfam" id="PF13183">
    <property type="entry name" value="Fer4_8"/>
    <property type="match status" value="1"/>
</dbReference>
<dbReference type="EMBL" id="CP020921">
    <property type="protein sequence ID" value="AWB10685.1"/>
    <property type="molecule type" value="Genomic_DNA"/>
</dbReference>
<name>A0A2R4W1L5_THEAF</name>
<dbReference type="RefSeq" id="WP_108309468.1">
    <property type="nucleotide sequence ID" value="NZ_CP020921.1"/>
</dbReference>
<protein>
    <submittedName>
        <fullName evidence="8">Fe-S oxidoreductase</fullName>
    </submittedName>
</protein>
<evidence type="ECO:0000259" key="7">
    <source>
        <dbReference type="PROSITE" id="PS51379"/>
    </source>
</evidence>
<dbReference type="GO" id="GO:0051539">
    <property type="term" value="F:4 iron, 4 sulfur cluster binding"/>
    <property type="evidence" value="ECO:0007669"/>
    <property type="project" value="UniProtKB-KW"/>
</dbReference>
<dbReference type="Proteomes" id="UP000244792">
    <property type="component" value="Chromosome"/>
</dbReference>
<dbReference type="PROSITE" id="PS51379">
    <property type="entry name" value="4FE4S_FER_2"/>
    <property type="match status" value="1"/>
</dbReference>
<keyword evidence="3" id="KW-0479">Metal-binding</keyword>
<dbReference type="KEGG" id="taci:TDSAC_1345"/>
<gene>
    <name evidence="8" type="ORF">TDSAC_1345</name>
</gene>
<sequence length="501" mass="57655">MNFDRNVEKGRFPQRWWEDERLKTVQTMDKGEKHLVPFLAPKIYPLEPLDKPFDETELESRFVSAFARVLAQHRQLKVYMESCVKCGACVNACHTYQGTGELRNIPVMRADLLRRYYKKYFTTQGAILGPIVGAERVTFEGLKEMYYYFYQCSQCRRCSYYCPMGIDTAEITRYGREILVQCGFVSQFHWSVLTSMWKTGNHMVITKPGLMDTVEFLEEELKEETGVDIKIPVDDWDAELLYNPSSADFFAYPDTMMGVAKVMHAAGIRWTISSDIIETGNFGLFLHENTMRMLNKRLIDQTFKMKNCREVVLGECAHGWRTWKMMTKTINGEWVDKRFHYIHLVHKLIELIDNGIIKVDPSRYEGMRVTLHDSCNNARAGGLIEEPRYVLSKILPEGSFVEMTPNREMNWCCGGGAGILWDDPESINLRIKLSKNKAEQYKSVNPDIAVVICSIGKAHNTFIVHDGYKKELDHVKIKGLVDLVGDAIVDFPFPAGKYAKS</sequence>